<sequence>MTLRFAYSERLAVIRKLFALASILVALCASLFATGATASAAPAPTAPDPDVFYAAPADIADHAPGDILASRRADAWMYPNTDIWQLKYRSTNSAGAPVAAVTTVLMPRGRGAGTPLVSYQAVINALGVKCAPSHGLFTYEIGESPSLYVGMVARGWAVAVPDYLGPTGAYGAAEYEGRLTLDGVRAVQNFEQLPLKDSPVALLGYSGGALATSWAGAMAPTYAPELNIVASVHGGTPADLGLIAKNLGYSAIPHPAFGMALAASLGLEREYPTEFPVSENLNAAGLALRDRVSNECRRPIIIGGAFKSARDLSKVDIASLPSAQAVLKKNSLVDYEGVPTAPVYIWHGINDFITPFAPVKETVDRYCAAGATVQFRAYPLAEHFSGSLVGLPEAYAYVDARFRGEPAPSNCG</sequence>
<dbReference type="Gene3D" id="1.10.260.130">
    <property type="match status" value="1"/>
</dbReference>
<protein>
    <submittedName>
        <fullName evidence="2">Lipase family protein</fullName>
    </submittedName>
</protein>
<dbReference type="InterPro" id="IPR005152">
    <property type="entry name" value="Lipase_secreted"/>
</dbReference>
<name>A0ABU4AXZ7_9NOCA</name>
<feature type="chain" id="PRO_5047337303" evidence="1">
    <location>
        <begin position="39"/>
        <end position="412"/>
    </location>
</feature>
<evidence type="ECO:0000256" key="1">
    <source>
        <dbReference type="SAM" id="SignalP"/>
    </source>
</evidence>
<feature type="signal peptide" evidence="1">
    <location>
        <begin position="1"/>
        <end position="38"/>
    </location>
</feature>
<keyword evidence="1" id="KW-0732">Signal</keyword>
<organism evidence="2 3">
    <name type="scientific">Rhodococcus cercidiphylli</name>
    <dbReference type="NCBI Taxonomy" id="489916"/>
    <lineage>
        <taxon>Bacteria</taxon>
        <taxon>Bacillati</taxon>
        <taxon>Actinomycetota</taxon>
        <taxon>Actinomycetes</taxon>
        <taxon>Mycobacteriales</taxon>
        <taxon>Nocardiaceae</taxon>
        <taxon>Rhodococcus</taxon>
    </lineage>
</organism>
<reference evidence="2 3" key="1">
    <citation type="submission" date="2023-10" db="EMBL/GenBank/DDBJ databases">
        <title>Development of a sustainable strategy for remediation of hydrocarbon-contaminated territories based on the waste exchange concept.</title>
        <authorList>
            <person name="Krivoruchko A."/>
        </authorList>
    </citation>
    <scope>NUCLEOTIDE SEQUENCE [LARGE SCALE GENOMIC DNA]</scope>
    <source>
        <strain evidence="2 3">IEGM 1322</strain>
    </source>
</reference>
<dbReference type="Gene3D" id="3.40.50.1820">
    <property type="entry name" value="alpha/beta hydrolase"/>
    <property type="match status" value="1"/>
</dbReference>
<evidence type="ECO:0000313" key="3">
    <source>
        <dbReference type="Proteomes" id="UP001185899"/>
    </source>
</evidence>
<proteinExistence type="predicted"/>
<dbReference type="Pfam" id="PF03583">
    <property type="entry name" value="LIP"/>
    <property type="match status" value="1"/>
</dbReference>
<dbReference type="Proteomes" id="UP001185899">
    <property type="component" value="Unassembled WGS sequence"/>
</dbReference>
<evidence type="ECO:0000313" key="2">
    <source>
        <dbReference type="EMBL" id="MDV6231126.1"/>
    </source>
</evidence>
<dbReference type="PANTHER" id="PTHR34853:SF1">
    <property type="entry name" value="LIPASE 5"/>
    <property type="match status" value="1"/>
</dbReference>
<dbReference type="InterPro" id="IPR029058">
    <property type="entry name" value="AB_hydrolase_fold"/>
</dbReference>
<comment type="caution">
    <text evidence="2">The sequence shown here is derived from an EMBL/GenBank/DDBJ whole genome shotgun (WGS) entry which is preliminary data.</text>
</comment>
<gene>
    <name evidence="2" type="ORF">R3P95_11245</name>
</gene>
<dbReference type="SUPFAM" id="SSF53474">
    <property type="entry name" value="alpha/beta-Hydrolases"/>
    <property type="match status" value="1"/>
</dbReference>
<dbReference type="PIRSF" id="PIRSF029171">
    <property type="entry name" value="Esterase_LipA"/>
    <property type="match status" value="1"/>
</dbReference>
<keyword evidence="3" id="KW-1185">Reference proteome</keyword>
<dbReference type="PANTHER" id="PTHR34853">
    <property type="match status" value="1"/>
</dbReference>
<accession>A0ABU4AXZ7</accession>
<dbReference type="EMBL" id="JAWLKE010000004">
    <property type="protein sequence ID" value="MDV6231126.1"/>
    <property type="molecule type" value="Genomic_DNA"/>
</dbReference>